<dbReference type="AlphaFoldDB" id="A0AA39SMG5"/>
<dbReference type="InterPro" id="IPR025287">
    <property type="entry name" value="WAK_GUB"/>
</dbReference>
<keyword evidence="4" id="KW-1133">Transmembrane helix</keyword>
<keyword evidence="3 7" id="KW-0732">Signal</keyword>
<evidence type="ECO:0000256" key="6">
    <source>
        <dbReference type="SAM" id="MobiDB-lite"/>
    </source>
</evidence>
<evidence type="ECO:0000256" key="2">
    <source>
        <dbReference type="ARBA" id="ARBA00022692"/>
    </source>
</evidence>
<feature type="region of interest" description="Disordered" evidence="6">
    <location>
        <begin position="344"/>
        <end position="377"/>
    </location>
</feature>
<dbReference type="PANTHER" id="PTHR33491">
    <property type="entry name" value="OSJNBA0016N04.9 PROTEIN"/>
    <property type="match status" value="1"/>
</dbReference>
<evidence type="ECO:0000256" key="7">
    <source>
        <dbReference type="SAM" id="SignalP"/>
    </source>
</evidence>
<dbReference type="Proteomes" id="UP001168877">
    <property type="component" value="Unassembled WGS sequence"/>
</dbReference>
<keyword evidence="2" id="KW-0812">Transmembrane</keyword>
<feature type="compositionally biased region" description="Polar residues" evidence="6">
    <location>
        <begin position="358"/>
        <end position="377"/>
    </location>
</feature>
<dbReference type="EMBL" id="JAUESC010000028">
    <property type="protein sequence ID" value="KAK0594514.1"/>
    <property type="molecule type" value="Genomic_DNA"/>
</dbReference>
<reference evidence="9" key="1">
    <citation type="journal article" date="2022" name="Plant J.">
        <title>Strategies of tolerance reflected in two North American maple genomes.</title>
        <authorList>
            <person name="McEvoy S.L."/>
            <person name="Sezen U.U."/>
            <person name="Trouern-Trend A."/>
            <person name="McMahon S.M."/>
            <person name="Schaberg P.G."/>
            <person name="Yang J."/>
            <person name="Wegrzyn J.L."/>
            <person name="Swenson N.G."/>
        </authorList>
    </citation>
    <scope>NUCLEOTIDE SEQUENCE</scope>
    <source>
        <strain evidence="9">NS2018</strain>
    </source>
</reference>
<evidence type="ECO:0000259" key="8">
    <source>
        <dbReference type="Pfam" id="PF13947"/>
    </source>
</evidence>
<gene>
    <name evidence="9" type="ORF">LWI29_000656</name>
</gene>
<name>A0AA39SMG5_ACESA</name>
<evidence type="ECO:0000256" key="3">
    <source>
        <dbReference type="ARBA" id="ARBA00022729"/>
    </source>
</evidence>
<comment type="caution">
    <text evidence="9">The sequence shown here is derived from an EMBL/GenBank/DDBJ whole genome shotgun (WGS) entry which is preliminary data.</text>
</comment>
<feature type="signal peptide" evidence="7">
    <location>
        <begin position="1"/>
        <end position="23"/>
    </location>
</feature>
<keyword evidence="5" id="KW-0472">Membrane</keyword>
<evidence type="ECO:0000313" key="9">
    <source>
        <dbReference type="EMBL" id="KAK0594514.1"/>
    </source>
</evidence>
<dbReference type="Gene3D" id="2.10.25.10">
    <property type="entry name" value="Laminin"/>
    <property type="match status" value="1"/>
</dbReference>
<reference evidence="9" key="2">
    <citation type="submission" date="2023-06" db="EMBL/GenBank/DDBJ databases">
        <authorList>
            <person name="Swenson N.G."/>
            <person name="Wegrzyn J.L."/>
            <person name="Mcevoy S.L."/>
        </authorList>
    </citation>
    <scope>NUCLEOTIDE SEQUENCE</scope>
    <source>
        <strain evidence="9">NS2018</strain>
        <tissue evidence="9">Leaf</tissue>
    </source>
</reference>
<keyword evidence="10" id="KW-1185">Reference proteome</keyword>
<accession>A0AA39SMG5</accession>
<feature type="domain" description="Wall-associated receptor kinase galacturonan-binding" evidence="8">
    <location>
        <begin position="38"/>
        <end position="93"/>
    </location>
</feature>
<organism evidence="9 10">
    <name type="scientific">Acer saccharum</name>
    <name type="common">Sugar maple</name>
    <dbReference type="NCBI Taxonomy" id="4024"/>
    <lineage>
        <taxon>Eukaryota</taxon>
        <taxon>Viridiplantae</taxon>
        <taxon>Streptophyta</taxon>
        <taxon>Embryophyta</taxon>
        <taxon>Tracheophyta</taxon>
        <taxon>Spermatophyta</taxon>
        <taxon>Magnoliopsida</taxon>
        <taxon>eudicotyledons</taxon>
        <taxon>Gunneridae</taxon>
        <taxon>Pentapetalae</taxon>
        <taxon>rosids</taxon>
        <taxon>malvids</taxon>
        <taxon>Sapindales</taxon>
        <taxon>Sapindaceae</taxon>
        <taxon>Hippocastanoideae</taxon>
        <taxon>Acereae</taxon>
        <taxon>Acer</taxon>
    </lineage>
</organism>
<protein>
    <recommendedName>
        <fullName evidence="8">Wall-associated receptor kinase galacturonan-binding domain-containing protein</fullName>
    </recommendedName>
</protein>
<comment type="subcellular location">
    <subcellularLocation>
        <location evidence="1">Membrane</location>
        <topology evidence="1">Single-pass membrane protein</topology>
    </subcellularLocation>
</comment>
<proteinExistence type="predicted"/>
<evidence type="ECO:0000313" key="10">
    <source>
        <dbReference type="Proteomes" id="UP001168877"/>
    </source>
</evidence>
<evidence type="ECO:0000256" key="1">
    <source>
        <dbReference type="ARBA" id="ARBA00004167"/>
    </source>
</evidence>
<feature type="chain" id="PRO_5041399925" description="Wall-associated receptor kinase galacturonan-binding domain-containing protein" evidence="7">
    <location>
        <begin position="24"/>
        <end position="377"/>
    </location>
</feature>
<dbReference type="Pfam" id="PF13947">
    <property type="entry name" value="GUB_WAK_bind"/>
    <property type="match status" value="1"/>
</dbReference>
<evidence type="ECO:0000256" key="4">
    <source>
        <dbReference type="ARBA" id="ARBA00022989"/>
    </source>
</evidence>
<evidence type="ECO:0000256" key="5">
    <source>
        <dbReference type="ARBA" id="ARBA00023136"/>
    </source>
</evidence>
<sequence>MGSSEMCLRLVLVQLVLSMVANAALTTTQLAQLPKPDCIRKCGELESIPYPFGTEADCYLNEDFFINCSNTDNPPMPFLRKSIIRVTNITMDGRLQVQSYVSRDCYDENGKNTNNTPSLNMSQSTISDTQNKFTVIGCGSYGYIQGEIGEKYYSVGCGSSCVRLEDVTNGSCSGFGCCQIDIPRGLKGIAVQASSLDRHKKVLHFNPCSYAFVIEGSRFNFSSSNLSATITKTVPTAVDWAITGHGKCEEARNNQSYACKENSNCYEPSDHSAGGYLCKCKDGYQGNPYISNDCRGKENLQASRDLRLPTLIQEPQVRAFLRYERALYGLVAEVSRALIAMEKVSSTGQKSREDDSSAKTSESPVRNKPQSLGRSEA</sequence>